<dbReference type="InterPro" id="IPR030389">
    <property type="entry name" value="G_FEOB_dom"/>
</dbReference>
<organism evidence="16 17">
    <name type="scientific">Geochorda subterranea</name>
    <dbReference type="NCBI Taxonomy" id="3109564"/>
    <lineage>
        <taxon>Bacteria</taxon>
        <taxon>Bacillati</taxon>
        <taxon>Bacillota</taxon>
        <taxon>Limnochordia</taxon>
        <taxon>Limnochordales</taxon>
        <taxon>Geochordaceae</taxon>
        <taxon>Geochorda</taxon>
    </lineage>
</organism>
<dbReference type="EMBL" id="CP141614">
    <property type="protein sequence ID" value="WRP15179.1"/>
    <property type="molecule type" value="Genomic_DNA"/>
</dbReference>
<comment type="caution">
    <text evidence="14">Lacks conserved residue(s) required for the propagation of feature annotation.</text>
</comment>
<dbReference type="Pfam" id="PF07670">
    <property type="entry name" value="Gate"/>
    <property type="match status" value="2"/>
</dbReference>
<keyword evidence="10" id="KW-0406">Ion transport</keyword>
<dbReference type="InterPro" id="IPR011642">
    <property type="entry name" value="Gate_dom"/>
</dbReference>
<feature type="transmembrane region" description="Helical" evidence="14">
    <location>
        <begin position="657"/>
        <end position="677"/>
    </location>
</feature>
<keyword evidence="17" id="KW-1185">Reference proteome</keyword>
<keyword evidence="3 14" id="KW-0813">Transport</keyword>
<evidence type="ECO:0000313" key="17">
    <source>
        <dbReference type="Proteomes" id="UP001333102"/>
    </source>
</evidence>
<dbReference type="PANTHER" id="PTHR43185:SF1">
    <property type="entry name" value="FE(2+) TRANSPORTER FEOB"/>
    <property type="match status" value="1"/>
</dbReference>
<dbReference type="PANTHER" id="PTHR43185">
    <property type="entry name" value="FERROUS IRON TRANSPORT PROTEIN B"/>
    <property type="match status" value="1"/>
</dbReference>
<evidence type="ECO:0000256" key="3">
    <source>
        <dbReference type="ARBA" id="ARBA00022448"/>
    </source>
</evidence>
<feature type="transmembrane region" description="Helical" evidence="14">
    <location>
        <begin position="535"/>
        <end position="552"/>
    </location>
</feature>
<dbReference type="Gene3D" id="3.40.50.300">
    <property type="entry name" value="P-loop containing nucleotide triphosphate hydrolases"/>
    <property type="match status" value="1"/>
</dbReference>
<keyword evidence="6 14" id="KW-0812">Transmembrane</keyword>
<dbReference type="CDD" id="cd01879">
    <property type="entry name" value="FeoB"/>
    <property type="match status" value="1"/>
</dbReference>
<reference evidence="17" key="1">
    <citation type="submission" date="2023-12" db="EMBL/GenBank/DDBJ databases">
        <title>Novel isolates from deep terrestrial aquifers shed light on the physiology and ecology of the class Limnochordia.</title>
        <authorList>
            <person name="Karnachuk O.V."/>
            <person name="Lukina A.P."/>
            <person name="Avakyan M.R."/>
            <person name="Kadnikov V."/>
            <person name="Begmatov S."/>
            <person name="Beletsky A.V."/>
            <person name="Mardanov A.V."/>
            <person name="Ravin N.V."/>
        </authorList>
    </citation>
    <scope>NUCLEOTIDE SEQUENCE [LARGE SCALE GENOMIC DNA]</scope>
    <source>
        <strain evidence="17">LN</strain>
    </source>
</reference>
<evidence type="ECO:0000256" key="13">
    <source>
        <dbReference type="NCBIfam" id="TIGR00437"/>
    </source>
</evidence>
<dbReference type="Pfam" id="PF02421">
    <property type="entry name" value="FeoB_N"/>
    <property type="match status" value="1"/>
</dbReference>
<comment type="similarity">
    <text evidence="14">Belongs to the TRAFAC class TrmE-Era-EngA-EngB-Septin-like GTPase superfamily. FeoB GTPase (TC 9.A.8) family.</text>
</comment>
<comment type="subcellular location">
    <subcellularLocation>
        <location evidence="2 14">Cell membrane</location>
        <topology evidence="2 14">Multi-pass membrane protein</topology>
    </subcellularLocation>
</comment>
<evidence type="ECO:0000256" key="11">
    <source>
        <dbReference type="ARBA" id="ARBA00023134"/>
    </source>
</evidence>
<feature type="transmembrane region" description="Helical" evidence="14">
    <location>
        <begin position="334"/>
        <end position="355"/>
    </location>
</feature>
<keyword evidence="11 14" id="KW-0342">GTP-binding</keyword>
<comment type="function">
    <text evidence="1 14">Probable transporter of a GTP-driven Fe(2+) uptake system.</text>
</comment>
<keyword evidence="4" id="KW-1003">Cell membrane</keyword>
<evidence type="ECO:0000259" key="15">
    <source>
        <dbReference type="PROSITE" id="PS51711"/>
    </source>
</evidence>
<dbReference type="InterPro" id="IPR003373">
    <property type="entry name" value="Fe2_transport_prot-B"/>
</dbReference>
<dbReference type="Pfam" id="PF07664">
    <property type="entry name" value="FeoB_C"/>
    <property type="match status" value="1"/>
</dbReference>
<dbReference type="PROSITE" id="PS51711">
    <property type="entry name" value="G_FEOB"/>
    <property type="match status" value="1"/>
</dbReference>
<keyword evidence="5 14" id="KW-0410">Iron transport</keyword>
<dbReference type="Proteomes" id="UP001333102">
    <property type="component" value="Chromosome"/>
</dbReference>
<dbReference type="PRINTS" id="PR00326">
    <property type="entry name" value="GTP1OBG"/>
</dbReference>
<proteinExistence type="inferred from homology"/>
<evidence type="ECO:0000256" key="6">
    <source>
        <dbReference type="ARBA" id="ARBA00022692"/>
    </source>
</evidence>
<accession>A0ABZ1BR62</accession>
<feature type="transmembrane region" description="Helical" evidence="14">
    <location>
        <begin position="362"/>
        <end position="386"/>
    </location>
</feature>
<protein>
    <recommendedName>
        <fullName evidence="13 14">Ferrous iron transport protein B</fullName>
    </recommendedName>
</protein>
<evidence type="ECO:0000256" key="10">
    <source>
        <dbReference type="ARBA" id="ARBA00023065"/>
    </source>
</evidence>
<evidence type="ECO:0000256" key="12">
    <source>
        <dbReference type="ARBA" id="ARBA00023136"/>
    </source>
</evidence>
<dbReference type="SUPFAM" id="SSF52540">
    <property type="entry name" value="P-loop containing nucleoside triphosphate hydrolases"/>
    <property type="match status" value="1"/>
</dbReference>
<evidence type="ECO:0000313" key="16">
    <source>
        <dbReference type="EMBL" id="WRP15179.1"/>
    </source>
</evidence>
<evidence type="ECO:0000256" key="1">
    <source>
        <dbReference type="ARBA" id="ARBA00003926"/>
    </source>
</evidence>
<evidence type="ECO:0000256" key="4">
    <source>
        <dbReference type="ARBA" id="ARBA00022475"/>
    </source>
</evidence>
<keyword evidence="12 14" id="KW-0472">Membrane</keyword>
<dbReference type="NCBIfam" id="TIGR00437">
    <property type="entry name" value="feoB"/>
    <property type="match status" value="1"/>
</dbReference>
<feature type="transmembrane region" description="Helical" evidence="14">
    <location>
        <begin position="440"/>
        <end position="466"/>
    </location>
</feature>
<dbReference type="InterPro" id="IPR011640">
    <property type="entry name" value="Fe2_transport_prot_B_C"/>
</dbReference>
<name>A0ABZ1BR62_9FIRM</name>
<feature type="transmembrane region" description="Helical" evidence="14">
    <location>
        <begin position="406"/>
        <end position="428"/>
    </location>
</feature>
<evidence type="ECO:0000256" key="2">
    <source>
        <dbReference type="ARBA" id="ARBA00004651"/>
    </source>
</evidence>
<evidence type="ECO:0000256" key="14">
    <source>
        <dbReference type="RuleBase" id="RU362098"/>
    </source>
</evidence>
<evidence type="ECO:0000256" key="9">
    <source>
        <dbReference type="ARBA" id="ARBA00023004"/>
    </source>
</evidence>
<evidence type="ECO:0000256" key="8">
    <source>
        <dbReference type="ARBA" id="ARBA00022989"/>
    </source>
</evidence>
<feature type="domain" description="FeoB-type G" evidence="15">
    <location>
        <begin position="18"/>
        <end position="180"/>
    </location>
</feature>
<evidence type="ECO:0000256" key="7">
    <source>
        <dbReference type="ARBA" id="ARBA00022741"/>
    </source>
</evidence>
<evidence type="ECO:0000256" key="5">
    <source>
        <dbReference type="ARBA" id="ARBA00022496"/>
    </source>
</evidence>
<dbReference type="InterPro" id="IPR006073">
    <property type="entry name" value="GTP-bd"/>
</dbReference>
<keyword evidence="8 14" id="KW-1133">Transmembrane helix</keyword>
<dbReference type="RefSeq" id="WP_324669570.1">
    <property type="nucleotide sequence ID" value="NZ_CP141614.1"/>
</dbReference>
<keyword evidence="7" id="KW-0547">Nucleotide-binding</keyword>
<gene>
    <name evidence="16" type="primary">feoB</name>
    <name evidence="16" type="ORF">VLY81_03140</name>
</gene>
<sequence length="683" mass="72671">MGCHVAPQAVAIGTGQRPVVVALAGNPNVGKSSLFNALTGLRQRVGNWPGKTVERREGSLDLGGRTALLVDLPGSYSLESYTLEESVTRQFLVEERPDVIVDVVDALHLERNLYLTSQLLELGIPTFVALTMGDMARALGVEIDVDALARRLGVPVVPVVAATGEGLDVLRRTLESAVAGGVAAPSPPVYPDSTLEALVASLLREIPCDHPVAGRRLALGFIQQDPGTIRDLEAVLPEAERERLRRAVEAAAPDGPVRVADARYAWVAAVVREALRERVAGRPLRGTPARLADRVDLVVTHPVVGPPLTAATLAAGIWSAFQIAAPLQEWLDGLFAWLSVSVAGALTGRVAPWTLALLTDGVLAGVATVALFAPLIAAFFLFLGLLEDSGYFARAAFVLDRLLSRFGLHGKAGIGLFIGYGCNVPAVMAARTASSRTARLVSVLVSPLVICSARLVVIGFMAGVFFPGSGAAWVMAGLYAVGLVLVLSVAWLLSRTLLRGDEEPFLIELPPYRMPRLRNVAVYAWQQTAHFLQRAVTVIAPMTAVVWAIAYFPSGSVESSFAAWLGHLLEPLGRPLGFDWRMIVSLFPGFLAKEASLPTLAVLYAAGADQGLGAALRAALTVPQALSYLVFYTFYTPCLATAVTIRQEIGSTRWTLVSVGYSLLLAGGLAWVAHWGALQLWAA</sequence>
<dbReference type="InterPro" id="IPR050860">
    <property type="entry name" value="FeoB_GTPase"/>
</dbReference>
<feature type="transmembrane region" description="Helical" evidence="14">
    <location>
        <begin position="472"/>
        <end position="493"/>
    </location>
</feature>
<keyword evidence="9 14" id="KW-0408">Iron</keyword>
<dbReference type="InterPro" id="IPR027417">
    <property type="entry name" value="P-loop_NTPase"/>
</dbReference>